<dbReference type="PANTHER" id="PTHR11104">
    <property type="entry name" value="AMINOGLYCOSIDE N3-ACETYLTRANSFERASE"/>
    <property type="match status" value="1"/>
</dbReference>
<keyword evidence="4 5" id="KW-0012">Acyltransferase</keyword>
<sequence>MVVHSSWHQHNGFRDKPADLIKALKTAVGNNGLLVMTSMPYHNMSSAEWLAKGKPMNVRRSPSMMGLVSEVFRRSEGVHRSLSATHPLLAWGKDAQDFISGHQDTDRPFGPQSPFSKLLERNALILGFDAPFSTFTFTHFVEDHLVDSLPTPLYEPELLAGKVVDYDGNESTQWLRVISPLANKQRREERLIAQLESSQALHRGRIGNTALVWIRAQALLTGAQKLALEGTHFFDHP</sequence>
<dbReference type="STRING" id="281362.AT959_06860"/>
<evidence type="ECO:0000256" key="1">
    <source>
        <dbReference type="ARBA" id="ARBA00006383"/>
    </source>
</evidence>
<dbReference type="Proteomes" id="UP000070186">
    <property type="component" value="Unassembled WGS sequence"/>
</dbReference>
<dbReference type="SUPFAM" id="SSF110710">
    <property type="entry name" value="TTHA0583/YokD-like"/>
    <property type="match status" value="1"/>
</dbReference>
<keyword evidence="7" id="KW-1185">Reference proteome</keyword>
<dbReference type="Pfam" id="PF02522">
    <property type="entry name" value="Antibiotic_NAT"/>
    <property type="match status" value="1"/>
</dbReference>
<reference evidence="6 7" key="1">
    <citation type="submission" date="2015-12" db="EMBL/GenBank/DDBJ databases">
        <title>Nitrous oxide reduction kinetics distinguish bacteria harboring typical versus atypical NosZ.</title>
        <authorList>
            <person name="Yoon S."/>
            <person name="Nissen S."/>
            <person name="Park D."/>
            <person name="Sanford R.A."/>
            <person name="Loeffler F.E."/>
        </authorList>
    </citation>
    <scope>NUCLEOTIDE SEQUENCE [LARGE SCALE GENOMIC DNA]</scope>
    <source>
        <strain evidence="6 7">ATCC BAA-841</strain>
    </source>
</reference>
<dbReference type="AlphaFoldDB" id="A0A133XKB5"/>
<comment type="catalytic activity">
    <reaction evidence="5">
        <text>a 2-deoxystreptamine antibiotic + acetyl-CoA = an N(3)-acetyl-2-deoxystreptamine antibiotic + CoA + H(+)</text>
        <dbReference type="Rhea" id="RHEA:12665"/>
        <dbReference type="ChEBI" id="CHEBI:15378"/>
        <dbReference type="ChEBI" id="CHEBI:57287"/>
        <dbReference type="ChEBI" id="CHEBI:57288"/>
        <dbReference type="ChEBI" id="CHEBI:57921"/>
        <dbReference type="ChEBI" id="CHEBI:77452"/>
        <dbReference type="EC" id="2.3.1.81"/>
    </reaction>
</comment>
<accession>A0A133XKB5</accession>
<evidence type="ECO:0000313" key="6">
    <source>
        <dbReference type="EMBL" id="KXB31384.1"/>
    </source>
</evidence>
<evidence type="ECO:0000256" key="5">
    <source>
        <dbReference type="RuleBase" id="RU365031"/>
    </source>
</evidence>
<dbReference type="EC" id="2.3.1.-" evidence="5"/>
<dbReference type="GO" id="GO:0046353">
    <property type="term" value="F:aminoglycoside 3-N-acetyltransferase activity"/>
    <property type="evidence" value="ECO:0007669"/>
    <property type="project" value="UniProtKB-EC"/>
</dbReference>
<dbReference type="EMBL" id="LODL01000013">
    <property type="protein sequence ID" value="KXB31384.1"/>
    <property type="molecule type" value="Genomic_DNA"/>
</dbReference>
<evidence type="ECO:0000256" key="4">
    <source>
        <dbReference type="ARBA" id="ARBA00023315"/>
    </source>
</evidence>
<evidence type="ECO:0000313" key="7">
    <source>
        <dbReference type="Proteomes" id="UP000070186"/>
    </source>
</evidence>
<evidence type="ECO:0000256" key="2">
    <source>
        <dbReference type="ARBA" id="ARBA00012882"/>
    </source>
</evidence>
<dbReference type="InterPro" id="IPR003679">
    <property type="entry name" value="Amioglycoside_AcTrfase"/>
</dbReference>
<protein>
    <recommendedName>
        <fullName evidence="2 5">Aminoglycoside N(3)-acetyltransferase</fullName>
        <ecNumber evidence="5">2.3.1.-</ecNumber>
    </recommendedName>
</protein>
<dbReference type="PANTHER" id="PTHR11104:SF0">
    <property type="entry name" value="SPBETA PROPHAGE-DERIVED AMINOGLYCOSIDE N(3')-ACETYLTRANSFERASE-LIKE PROTEIN YOKD"/>
    <property type="match status" value="1"/>
</dbReference>
<organism evidence="6 7">
    <name type="scientific">Dechloromonas denitrificans</name>
    <dbReference type="NCBI Taxonomy" id="281362"/>
    <lineage>
        <taxon>Bacteria</taxon>
        <taxon>Pseudomonadati</taxon>
        <taxon>Pseudomonadota</taxon>
        <taxon>Betaproteobacteria</taxon>
        <taxon>Rhodocyclales</taxon>
        <taxon>Azonexaceae</taxon>
        <taxon>Dechloromonas</taxon>
    </lineage>
</organism>
<name>A0A133XKB5_9RHOO</name>
<keyword evidence="5" id="KW-0046">Antibiotic resistance</keyword>
<gene>
    <name evidence="6" type="ORF">AT959_06860</name>
</gene>
<keyword evidence="3 5" id="KW-0808">Transferase</keyword>
<comment type="similarity">
    <text evidence="1 5">Belongs to the antibiotic N-acetyltransferase family.</text>
</comment>
<dbReference type="GO" id="GO:0046677">
    <property type="term" value="P:response to antibiotic"/>
    <property type="evidence" value="ECO:0007669"/>
    <property type="project" value="UniProtKB-KW"/>
</dbReference>
<evidence type="ECO:0000256" key="3">
    <source>
        <dbReference type="ARBA" id="ARBA00022679"/>
    </source>
</evidence>
<proteinExistence type="inferred from homology"/>
<comment type="caution">
    <text evidence="6">The sequence shown here is derived from an EMBL/GenBank/DDBJ whole genome shotgun (WGS) entry which is preliminary data.</text>
</comment>
<dbReference type="InterPro" id="IPR028345">
    <property type="entry name" value="Antibiotic_NAT-like"/>
</dbReference>